<protein>
    <submittedName>
        <fullName evidence="4">Translation protein SH3-like domain-containing protein</fullName>
    </submittedName>
</protein>
<dbReference type="Proteomes" id="UP000268162">
    <property type="component" value="Unassembled WGS sequence"/>
</dbReference>
<evidence type="ECO:0000313" key="4">
    <source>
        <dbReference type="EMBL" id="RKP37340.1"/>
    </source>
</evidence>
<comment type="similarity">
    <text evidence="1">Belongs to the bacterial ribosomal protein bL19 family.</text>
</comment>
<evidence type="ECO:0000256" key="3">
    <source>
        <dbReference type="ARBA" id="ARBA00023274"/>
    </source>
</evidence>
<keyword evidence="3" id="KW-0687">Ribonucleoprotein</keyword>
<dbReference type="GO" id="GO:0006412">
    <property type="term" value="P:translation"/>
    <property type="evidence" value="ECO:0007669"/>
    <property type="project" value="InterPro"/>
</dbReference>
<gene>
    <name evidence="4" type="ORF">BJ085DRAFT_20212</name>
</gene>
<feature type="non-terminal residue" evidence="4">
    <location>
        <position position="1"/>
    </location>
</feature>
<evidence type="ECO:0000313" key="5">
    <source>
        <dbReference type="Proteomes" id="UP000268162"/>
    </source>
</evidence>
<keyword evidence="2" id="KW-0689">Ribosomal protein</keyword>
<evidence type="ECO:0000256" key="2">
    <source>
        <dbReference type="ARBA" id="ARBA00022980"/>
    </source>
</evidence>
<reference evidence="5" key="1">
    <citation type="journal article" date="2018" name="Nat. Microbiol.">
        <title>Leveraging single-cell genomics to expand the fungal tree of life.</title>
        <authorList>
            <person name="Ahrendt S.R."/>
            <person name="Quandt C.A."/>
            <person name="Ciobanu D."/>
            <person name="Clum A."/>
            <person name="Salamov A."/>
            <person name="Andreopoulos B."/>
            <person name="Cheng J.F."/>
            <person name="Woyke T."/>
            <person name="Pelin A."/>
            <person name="Henrissat B."/>
            <person name="Reynolds N.K."/>
            <person name="Benny G.L."/>
            <person name="Smith M.E."/>
            <person name="James T.Y."/>
            <person name="Grigoriev I.V."/>
        </authorList>
    </citation>
    <scope>NUCLEOTIDE SEQUENCE [LARGE SCALE GENOMIC DNA]</scope>
    <source>
        <strain evidence="5">RSA 468</strain>
    </source>
</reference>
<dbReference type="PANTHER" id="PTHR15680:SF9">
    <property type="entry name" value="LARGE RIBOSOMAL SUBUNIT PROTEIN BL19M"/>
    <property type="match status" value="1"/>
</dbReference>
<dbReference type="GO" id="GO:0005762">
    <property type="term" value="C:mitochondrial large ribosomal subunit"/>
    <property type="evidence" value="ECO:0007669"/>
    <property type="project" value="TreeGrafter"/>
</dbReference>
<dbReference type="PANTHER" id="PTHR15680">
    <property type="entry name" value="RIBOSOMAL PROTEIN L19"/>
    <property type="match status" value="1"/>
</dbReference>
<accession>A0A4P9ZXA7</accession>
<dbReference type="SUPFAM" id="SSF50104">
    <property type="entry name" value="Translation proteins SH3-like domain"/>
    <property type="match status" value="1"/>
</dbReference>
<dbReference type="InterPro" id="IPR008991">
    <property type="entry name" value="Translation_prot_SH3-like_sf"/>
</dbReference>
<sequence length="133" mass="15466">LDQVQREAIRRSHNGTRARLFLRRPMDRTRTMQAGDVVMVETLNSKTSNTSTKFIGLCLGVFRRGVDTSFTLRNIVMKLGVEINFKGYSPMIKDIKILEKGSGYNRAKLFYIRKQPEKAFMFNNRKEMRVSNK</sequence>
<dbReference type="AlphaFoldDB" id="A0A4P9ZXA7"/>
<dbReference type="InterPro" id="IPR038657">
    <property type="entry name" value="Ribosomal_bL19_sf"/>
</dbReference>
<organism evidence="4 5">
    <name type="scientific">Dimargaris cristalligena</name>
    <dbReference type="NCBI Taxonomy" id="215637"/>
    <lineage>
        <taxon>Eukaryota</taxon>
        <taxon>Fungi</taxon>
        <taxon>Fungi incertae sedis</taxon>
        <taxon>Zoopagomycota</taxon>
        <taxon>Kickxellomycotina</taxon>
        <taxon>Dimargaritomycetes</taxon>
        <taxon>Dimargaritales</taxon>
        <taxon>Dimargaritaceae</taxon>
        <taxon>Dimargaris</taxon>
    </lineage>
</organism>
<dbReference type="InterPro" id="IPR001857">
    <property type="entry name" value="Ribosomal_bL19"/>
</dbReference>
<dbReference type="Pfam" id="PF01245">
    <property type="entry name" value="Ribosomal_L19"/>
    <property type="match status" value="1"/>
</dbReference>
<evidence type="ECO:0000256" key="1">
    <source>
        <dbReference type="ARBA" id="ARBA00005781"/>
    </source>
</evidence>
<keyword evidence="5" id="KW-1185">Reference proteome</keyword>
<dbReference type="STRING" id="215637.A0A4P9ZXA7"/>
<name>A0A4P9ZXA7_9FUNG</name>
<dbReference type="EMBL" id="ML002508">
    <property type="protein sequence ID" value="RKP37340.1"/>
    <property type="molecule type" value="Genomic_DNA"/>
</dbReference>
<dbReference type="Gene3D" id="2.30.30.790">
    <property type="match status" value="1"/>
</dbReference>
<proteinExistence type="inferred from homology"/>
<dbReference type="GO" id="GO:0003735">
    <property type="term" value="F:structural constituent of ribosome"/>
    <property type="evidence" value="ECO:0007669"/>
    <property type="project" value="InterPro"/>
</dbReference>